<dbReference type="GO" id="GO:0005634">
    <property type="term" value="C:nucleus"/>
    <property type="evidence" value="ECO:0007669"/>
    <property type="project" value="UniProtKB-SubCell"/>
</dbReference>
<name>A0AAE1P4F0_9EUCA</name>
<evidence type="ECO:0000256" key="4">
    <source>
        <dbReference type="ARBA" id="ARBA00022490"/>
    </source>
</evidence>
<dbReference type="PANTHER" id="PTHR31283:SF5">
    <property type="entry name" value="EKC_KEOPS COMPLEX SUBUNIT LAGE3"/>
    <property type="match status" value="1"/>
</dbReference>
<evidence type="ECO:0000256" key="7">
    <source>
        <dbReference type="ARBA" id="ARBA00053047"/>
    </source>
</evidence>
<dbReference type="Gene3D" id="3.30.310.50">
    <property type="entry name" value="Alpha-D-phosphohexomutase, C-terminal domain"/>
    <property type="match status" value="1"/>
</dbReference>
<dbReference type="GO" id="GO:0000408">
    <property type="term" value="C:EKC/KEOPS complex"/>
    <property type="evidence" value="ECO:0007669"/>
    <property type="project" value="TreeGrafter"/>
</dbReference>
<dbReference type="Pfam" id="PF09341">
    <property type="entry name" value="Pcc1"/>
    <property type="match status" value="1"/>
</dbReference>
<accession>A0AAE1P4F0</accession>
<comment type="function">
    <text evidence="7">Component of the EKC/KEOPS complex that is required for the formation of a threonylcarbamoyl group on adenosine at position 37 (t(6)A37) in tRNAs that read codons beginning with adenine. The complex is probably involved in the transfer of the threonylcarbamoyl moiety of threonylcarbamoyl-AMP (TC-AMP) to the N6 group of A37. LAGE3 functions as a dimerization module for the complex.</text>
</comment>
<evidence type="ECO:0000256" key="3">
    <source>
        <dbReference type="ARBA" id="ARBA00007073"/>
    </source>
</evidence>
<proteinExistence type="inferred from homology"/>
<keyword evidence="6" id="KW-0539">Nucleus</keyword>
<comment type="subcellular location">
    <subcellularLocation>
        <location evidence="2">Cytoplasm</location>
    </subcellularLocation>
    <subcellularLocation>
        <location evidence="1">Nucleus</location>
    </subcellularLocation>
</comment>
<dbReference type="InterPro" id="IPR015419">
    <property type="entry name" value="CTAG/Pcc1"/>
</dbReference>
<reference evidence="9" key="1">
    <citation type="submission" date="2023-11" db="EMBL/GenBank/DDBJ databases">
        <title>Genome assemblies of two species of porcelain crab, Petrolisthes cinctipes and Petrolisthes manimaculis (Anomura: Porcellanidae).</title>
        <authorList>
            <person name="Angst P."/>
        </authorList>
    </citation>
    <scope>NUCLEOTIDE SEQUENCE</scope>
    <source>
        <strain evidence="9">PB745_02</strain>
        <tissue evidence="9">Gill</tissue>
    </source>
</reference>
<evidence type="ECO:0000256" key="2">
    <source>
        <dbReference type="ARBA" id="ARBA00004496"/>
    </source>
</evidence>
<dbReference type="Proteomes" id="UP001292094">
    <property type="component" value="Unassembled WGS sequence"/>
</dbReference>
<dbReference type="AlphaFoldDB" id="A0AAE1P4F0"/>
<dbReference type="GO" id="GO:0070525">
    <property type="term" value="P:tRNA threonylcarbamoyladenosine metabolic process"/>
    <property type="evidence" value="ECO:0007669"/>
    <property type="project" value="TreeGrafter"/>
</dbReference>
<dbReference type="NCBIfam" id="NF011470">
    <property type="entry name" value="PRK14887.1"/>
    <property type="match status" value="1"/>
</dbReference>
<organism evidence="9 10">
    <name type="scientific">Petrolisthes manimaculis</name>
    <dbReference type="NCBI Taxonomy" id="1843537"/>
    <lineage>
        <taxon>Eukaryota</taxon>
        <taxon>Metazoa</taxon>
        <taxon>Ecdysozoa</taxon>
        <taxon>Arthropoda</taxon>
        <taxon>Crustacea</taxon>
        <taxon>Multicrustacea</taxon>
        <taxon>Malacostraca</taxon>
        <taxon>Eumalacostraca</taxon>
        <taxon>Eucarida</taxon>
        <taxon>Decapoda</taxon>
        <taxon>Pleocyemata</taxon>
        <taxon>Anomura</taxon>
        <taxon>Galatheoidea</taxon>
        <taxon>Porcellanidae</taxon>
        <taxon>Petrolisthes</taxon>
    </lineage>
</organism>
<evidence type="ECO:0000313" key="10">
    <source>
        <dbReference type="Proteomes" id="UP001292094"/>
    </source>
</evidence>
<evidence type="ECO:0000256" key="8">
    <source>
        <dbReference type="ARBA" id="ARBA00076355"/>
    </source>
</evidence>
<sequence length="116" mass="13169">MDEVIMDSDEEIVQLEENVSGLPAAVVKLEIPYNSSREAEIVRNSLQVDPEPKRSQSLKTFNVRENLLCVEIRSPDVRQLRTAVNSFMDLVHLATKTVDQFGPPVQRTKKMTSDQQ</sequence>
<evidence type="ECO:0000256" key="1">
    <source>
        <dbReference type="ARBA" id="ARBA00004123"/>
    </source>
</evidence>
<comment type="caution">
    <text evidence="9">The sequence shown here is derived from an EMBL/GenBank/DDBJ whole genome shotgun (WGS) entry which is preliminary data.</text>
</comment>
<keyword evidence="10" id="KW-1185">Reference proteome</keyword>
<protein>
    <recommendedName>
        <fullName evidence="8">L antigen family member 3</fullName>
    </recommendedName>
</protein>
<evidence type="ECO:0000256" key="6">
    <source>
        <dbReference type="ARBA" id="ARBA00023242"/>
    </source>
</evidence>
<keyword evidence="4" id="KW-0963">Cytoplasm</keyword>
<evidence type="ECO:0000313" key="9">
    <source>
        <dbReference type="EMBL" id="KAK4300487.1"/>
    </source>
</evidence>
<keyword evidence="5" id="KW-0819">tRNA processing</keyword>
<gene>
    <name evidence="9" type="ORF">Pmani_027312</name>
</gene>
<dbReference type="EMBL" id="JAWZYT010003043">
    <property type="protein sequence ID" value="KAK4300487.1"/>
    <property type="molecule type" value="Genomic_DNA"/>
</dbReference>
<dbReference type="PANTHER" id="PTHR31283">
    <property type="entry name" value="EKC/KEOPS COMPLEX SUBUNIT PCC1 FAMILY MEMBER"/>
    <property type="match status" value="1"/>
</dbReference>
<dbReference type="GO" id="GO:0008033">
    <property type="term" value="P:tRNA processing"/>
    <property type="evidence" value="ECO:0007669"/>
    <property type="project" value="UniProtKB-KW"/>
</dbReference>
<dbReference type="FunFam" id="3.30.310.50:FF:000005">
    <property type="entry name" value="L antigen family member 3"/>
    <property type="match status" value="1"/>
</dbReference>
<comment type="similarity">
    <text evidence="3">Belongs to the CTAG/PCC1 family.</text>
</comment>
<evidence type="ECO:0000256" key="5">
    <source>
        <dbReference type="ARBA" id="ARBA00022694"/>
    </source>
</evidence>
<dbReference type="GO" id="GO:0005737">
    <property type="term" value="C:cytoplasm"/>
    <property type="evidence" value="ECO:0007669"/>
    <property type="project" value="UniProtKB-SubCell"/>
</dbReference>